<sequence length="183" mass="20926">MGNHELTGLSTRWLGKAWEHATAAERAVLTQMHRRERTTRAPAIAGDDDRTFGERVADAVARLGGSWTFIGMFMVFLAAWVTTNVWLLRAHPFDPYPFIFLNLLLSMLAALQAPVIMMSQNRHAERDREAAEHDYQVNLKAELEIMALHDKLDQLRVEQLEKILVAQGEQIVLLQQLLEARQR</sequence>
<dbReference type="PANTHER" id="PTHR41386">
    <property type="entry name" value="INTEGRAL MEMBRANE PROTEIN-RELATED"/>
    <property type="match status" value="1"/>
</dbReference>
<comment type="caution">
    <text evidence="2">The sequence shown here is derived from an EMBL/GenBank/DDBJ whole genome shotgun (WGS) entry which is preliminary data.</text>
</comment>
<keyword evidence="1" id="KW-0472">Membrane</keyword>
<dbReference type="RefSeq" id="WP_345302517.1">
    <property type="nucleotide sequence ID" value="NZ_BAABJE010000005.1"/>
</dbReference>
<protein>
    <submittedName>
        <fullName evidence="2">DUF1003 domain-containing protein</fullName>
    </submittedName>
</protein>
<keyword evidence="3" id="KW-1185">Reference proteome</keyword>
<gene>
    <name evidence="2" type="ORF">GCM10023307_13140</name>
</gene>
<organism evidence="2 3">
    <name type="scientific">Lysobacter hankyongensis</name>
    <dbReference type="NCBI Taxonomy" id="1176535"/>
    <lineage>
        <taxon>Bacteria</taxon>
        <taxon>Pseudomonadati</taxon>
        <taxon>Pseudomonadota</taxon>
        <taxon>Gammaproteobacteria</taxon>
        <taxon>Lysobacterales</taxon>
        <taxon>Lysobacteraceae</taxon>
        <taxon>Lysobacter</taxon>
    </lineage>
</organism>
<dbReference type="EMBL" id="BAABJE010000005">
    <property type="protein sequence ID" value="GAA4789339.1"/>
    <property type="molecule type" value="Genomic_DNA"/>
</dbReference>
<proteinExistence type="predicted"/>
<accession>A0ABP9B269</accession>
<evidence type="ECO:0000313" key="3">
    <source>
        <dbReference type="Proteomes" id="UP001499959"/>
    </source>
</evidence>
<keyword evidence="1" id="KW-0812">Transmembrane</keyword>
<dbReference type="Proteomes" id="UP001499959">
    <property type="component" value="Unassembled WGS sequence"/>
</dbReference>
<feature type="transmembrane region" description="Helical" evidence="1">
    <location>
        <begin position="67"/>
        <end position="87"/>
    </location>
</feature>
<name>A0ABP9B269_9GAMM</name>
<dbReference type="PANTHER" id="PTHR41386:SF1">
    <property type="entry name" value="MEMBRANE PROTEIN"/>
    <property type="match status" value="1"/>
</dbReference>
<evidence type="ECO:0000256" key="1">
    <source>
        <dbReference type="SAM" id="Phobius"/>
    </source>
</evidence>
<keyword evidence="1" id="KW-1133">Transmembrane helix</keyword>
<dbReference type="InterPro" id="IPR010406">
    <property type="entry name" value="DUF1003"/>
</dbReference>
<dbReference type="Pfam" id="PF06210">
    <property type="entry name" value="DUF1003"/>
    <property type="match status" value="1"/>
</dbReference>
<reference evidence="3" key="1">
    <citation type="journal article" date="2019" name="Int. J. Syst. Evol. Microbiol.">
        <title>The Global Catalogue of Microorganisms (GCM) 10K type strain sequencing project: providing services to taxonomists for standard genome sequencing and annotation.</title>
        <authorList>
            <consortium name="The Broad Institute Genomics Platform"/>
            <consortium name="The Broad Institute Genome Sequencing Center for Infectious Disease"/>
            <person name="Wu L."/>
            <person name="Ma J."/>
        </authorList>
    </citation>
    <scope>NUCLEOTIDE SEQUENCE [LARGE SCALE GENOMIC DNA]</scope>
    <source>
        <strain evidence="3">JCM 18204</strain>
    </source>
</reference>
<evidence type="ECO:0000313" key="2">
    <source>
        <dbReference type="EMBL" id="GAA4789339.1"/>
    </source>
</evidence>
<feature type="transmembrane region" description="Helical" evidence="1">
    <location>
        <begin position="99"/>
        <end position="118"/>
    </location>
</feature>